<feature type="transmembrane region" description="Helical" evidence="7">
    <location>
        <begin position="891"/>
        <end position="911"/>
    </location>
</feature>
<name>A0AAV2Z8G7_9STRA</name>
<dbReference type="CDD" id="cd13132">
    <property type="entry name" value="MATE_eukaryotic"/>
    <property type="match status" value="1"/>
</dbReference>
<feature type="transmembrane region" description="Helical" evidence="7">
    <location>
        <begin position="387"/>
        <end position="411"/>
    </location>
</feature>
<feature type="transmembrane region" description="Helical" evidence="7">
    <location>
        <begin position="850"/>
        <end position="871"/>
    </location>
</feature>
<feature type="transmembrane region" description="Helical" evidence="7">
    <location>
        <begin position="229"/>
        <end position="251"/>
    </location>
</feature>
<feature type="transmembrane region" description="Helical" evidence="7">
    <location>
        <begin position="488"/>
        <end position="507"/>
    </location>
</feature>
<feature type="transmembrane region" description="Helical" evidence="7">
    <location>
        <begin position="314"/>
        <end position="334"/>
    </location>
</feature>
<comment type="caution">
    <text evidence="8">The sequence shown here is derived from an EMBL/GenBank/DDBJ whole genome shotgun (WGS) entry which is preliminary data.</text>
</comment>
<evidence type="ECO:0000256" key="3">
    <source>
        <dbReference type="ARBA" id="ARBA00022692"/>
    </source>
</evidence>
<evidence type="ECO:0000256" key="4">
    <source>
        <dbReference type="ARBA" id="ARBA00022989"/>
    </source>
</evidence>
<feature type="transmembrane region" description="Helical" evidence="7">
    <location>
        <begin position="622"/>
        <end position="649"/>
    </location>
</feature>
<dbReference type="GO" id="GO:0015297">
    <property type="term" value="F:antiporter activity"/>
    <property type="evidence" value="ECO:0007669"/>
    <property type="project" value="InterPro"/>
</dbReference>
<feature type="transmembrane region" description="Helical" evidence="7">
    <location>
        <begin position="132"/>
        <end position="156"/>
    </location>
</feature>
<reference evidence="8" key="2">
    <citation type="journal article" date="2023" name="Microbiol Resour">
        <title>Decontamination and Annotation of the Draft Genome Sequence of the Oomycete Lagenidium giganteum ARSEF 373.</title>
        <authorList>
            <person name="Morgan W.R."/>
            <person name="Tartar A."/>
        </authorList>
    </citation>
    <scope>NUCLEOTIDE SEQUENCE</scope>
    <source>
        <strain evidence="8">ARSEF 373</strain>
    </source>
</reference>
<comment type="similarity">
    <text evidence="2">Belongs to the multi antimicrobial extrusion (MATE) (TC 2.A.66.1) family.</text>
</comment>
<dbReference type="Pfam" id="PF01554">
    <property type="entry name" value="MatE"/>
    <property type="match status" value="5"/>
</dbReference>
<feature type="transmembrane region" description="Helical" evidence="7">
    <location>
        <begin position="346"/>
        <end position="367"/>
    </location>
</feature>
<comment type="subcellular location">
    <subcellularLocation>
        <location evidence="1">Membrane</location>
        <topology evidence="1">Multi-pass membrane protein</topology>
    </subcellularLocation>
</comment>
<dbReference type="AlphaFoldDB" id="A0AAV2Z8G7"/>
<dbReference type="InterPro" id="IPR045069">
    <property type="entry name" value="MATE_euk"/>
</dbReference>
<sequence>MAPSQHQPTVVAAMYLPSLAQDEFHHGLEEPQDPVVKKALSKTARLLHLDRRADVNEVPRETTPLLGAGKNAKAGSTAPTQPDSTAQIAKDETLALIQLSIPMMIAAFLEFLPETMLNMMAGHTASGTQALAAFNLSGLFQMMIVASVLNGLAAAIDTRCSQAFGLLLFLACLPLMCVVLLLGTPILTALGQNPTIANIAGTILSIMATALPFAVVFSAMKGGLISQNIVFPVVVCNLAAWVIGNSVAYVAAFPMGLGFVGVALAQPVSWCVKMLVFIPFVWRNDVFVDAWPGWQLRRALQLIPKTARLGASSILMVMCQVIGFSVISLLAGLLPNAAITISANGIFASLIALSSMPLFGICVAGSIRIGNALGAGDAKRAAVIARLLMFGCVFVSSLCVAALSFLARTYAHSFTSNAEVVATASGLIKHLWPLIPLVGCTFGLQGIFRACGKQLLCAQLNCLCLFVLGVPLGIALALKLHLGLAGLWYGNLIGLVVFITAAFGWLYRLNWSEMDVAVKKVIDAAVRLVHHDNVVVEVDTNAAHETTPLLKQPAATTTASASASASKLAAKHERTAEIAKTETWTLIQLSIPMMMAALLEFLPDTILTMMVGHTPGGTQNLAAFSLAGLFQMLIVMGLLNGIASAIDTLTSQAFGAKRYAEMWMFCQTGLLLYVAFLPFVWGSLLCGRPILVALGQDPAISTITANILVVVATAMPFALVFSVAKSGLQAQNIVFPFVLTNLVAWIVSNVAAIILAFPCKMGYVGVAMAIPISWGIKMVMLVPFVLRNKVFIDAWPGWQLREALALIPKMSKLGVSSVLMVMFQMLGFSTISLLAGLLPNADITISANGIFASLIALSSMPLFGICVAGAIRIGNALGAGDAKRAAIVARILLLASVIVSALGVGVLYYLAATFALSFTSDPAVISLATDLIQKLWVVIPLIGCTFGLQGVFRACGKQLLCAQFNFACMFVLGVPLGIAFALKFHLGLVGLWCGNLVGLVLFLGFGLVWFFRLDWTEMANEAKRNTHVESESRPAEAF</sequence>
<dbReference type="EMBL" id="DAKRPA010000035">
    <property type="protein sequence ID" value="DBA02190.1"/>
    <property type="molecule type" value="Genomic_DNA"/>
</dbReference>
<gene>
    <name evidence="8" type="ORF">N0F65_004825</name>
</gene>
<reference evidence="8" key="1">
    <citation type="submission" date="2022-11" db="EMBL/GenBank/DDBJ databases">
        <authorList>
            <person name="Morgan W.R."/>
            <person name="Tartar A."/>
        </authorList>
    </citation>
    <scope>NUCLEOTIDE SEQUENCE</scope>
    <source>
        <strain evidence="8">ARSEF 373</strain>
    </source>
</reference>
<feature type="transmembrane region" description="Helical" evidence="7">
    <location>
        <begin position="431"/>
        <end position="448"/>
    </location>
</feature>
<feature type="transmembrane region" description="Helical" evidence="7">
    <location>
        <begin position="163"/>
        <end position="190"/>
    </location>
</feature>
<evidence type="ECO:0000313" key="8">
    <source>
        <dbReference type="EMBL" id="DBA02190.1"/>
    </source>
</evidence>
<feature type="transmembrane region" description="Helical" evidence="7">
    <location>
        <begin position="584"/>
        <end position="602"/>
    </location>
</feature>
<feature type="transmembrane region" description="Helical" evidence="7">
    <location>
        <begin position="818"/>
        <end position="838"/>
    </location>
</feature>
<keyword evidence="4 7" id="KW-1133">Transmembrane helix</keyword>
<dbReference type="Proteomes" id="UP001146120">
    <property type="component" value="Unassembled WGS sequence"/>
</dbReference>
<keyword evidence="5 7" id="KW-0472">Membrane</keyword>
<evidence type="ECO:0000256" key="1">
    <source>
        <dbReference type="ARBA" id="ARBA00004141"/>
    </source>
</evidence>
<keyword evidence="9" id="KW-1185">Reference proteome</keyword>
<evidence type="ECO:0000256" key="6">
    <source>
        <dbReference type="SAM" id="MobiDB-lite"/>
    </source>
</evidence>
<feature type="transmembrane region" description="Helical" evidence="7">
    <location>
        <begin position="931"/>
        <end position="952"/>
    </location>
</feature>
<dbReference type="GO" id="GO:0016020">
    <property type="term" value="C:membrane"/>
    <property type="evidence" value="ECO:0007669"/>
    <property type="project" value="UniProtKB-SubCell"/>
</dbReference>
<evidence type="ECO:0000256" key="2">
    <source>
        <dbReference type="ARBA" id="ARBA00010199"/>
    </source>
</evidence>
<feature type="transmembrane region" description="Helical" evidence="7">
    <location>
        <begin position="988"/>
        <end position="1011"/>
    </location>
</feature>
<dbReference type="GO" id="GO:0042910">
    <property type="term" value="F:xenobiotic transmembrane transporter activity"/>
    <property type="evidence" value="ECO:0007669"/>
    <property type="project" value="InterPro"/>
</dbReference>
<proteinExistence type="inferred from homology"/>
<feature type="transmembrane region" description="Helical" evidence="7">
    <location>
        <begin position="670"/>
        <end position="691"/>
    </location>
</feature>
<feature type="transmembrane region" description="Helical" evidence="7">
    <location>
        <begin position="964"/>
        <end position="982"/>
    </location>
</feature>
<feature type="transmembrane region" description="Helical" evidence="7">
    <location>
        <begin position="460"/>
        <end position="482"/>
    </location>
</feature>
<evidence type="ECO:0000256" key="5">
    <source>
        <dbReference type="ARBA" id="ARBA00023136"/>
    </source>
</evidence>
<evidence type="ECO:0008006" key="10">
    <source>
        <dbReference type="Google" id="ProtNLM"/>
    </source>
</evidence>
<feature type="transmembrane region" description="Helical" evidence="7">
    <location>
        <begin position="257"/>
        <end position="282"/>
    </location>
</feature>
<evidence type="ECO:0000256" key="7">
    <source>
        <dbReference type="SAM" id="Phobius"/>
    </source>
</evidence>
<feature type="transmembrane region" description="Helical" evidence="7">
    <location>
        <begin position="763"/>
        <end position="786"/>
    </location>
</feature>
<feature type="transmembrane region" description="Helical" evidence="7">
    <location>
        <begin position="733"/>
        <end position="757"/>
    </location>
</feature>
<dbReference type="PANTHER" id="PTHR11206">
    <property type="entry name" value="MULTIDRUG RESISTANCE PROTEIN"/>
    <property type="match status" value="1"/>
</dbReference>
<dbReference type="InterPro" id="IPR002528">
    <property type="entry name" value="MATE_fam"/>
</dbReference>
<evidence type="ECO:0000313" key="9">
    <source>
        <dbReference type="Proteomes" id="UP001146120"/>
    </source>
</evidence>
<organism evidence="8 9">
    <name type="scientific">Lagenidium giganteum</name>
    <dbReference type="NCBI Taxonomy" id="4803"/>
    <lineage>
        <taxon>Eukaryota</taxon>
        <taxon>Sar</taxon>
        <taxon>Stramenopiles</taxon>
        <taxon>Oomycota</taxon>
        <taxon>Peronosporomycetes</taxon>
        <taxon>Pythiales</taxon>
        <taxon>Pythiaceae</taxon>
    </lineage>
</organism>
<keyword evidence="3 7" id="KW-0812">Transmembrane</keyword>
<protein>
    <recommendedName>
        <fullName evidence="10">Multidrug and toxic compound extrusion protein</fullName>
    </recommendedName>
</protein>
<feature type="transmembrane region" description="Helical" evidence="7">
    <location>
        <begin position="94"/>
        <end position="112"/>
    </location>
</feature>
<dbReference type="GO" id="GO:1990961">
    <property type="term" value="P:xenobiotic detoxification by transmembrane export across the plasma membrane"/>
    <property type="evidence" value="ECO:0007669"/>
    <property type="project" value="InterPro"/>
</dbReference>
<feature type="transmembrane region" description="Helical" evidence="7">
    <location>
        <begin position="703"/>
        <end position="721"/>
    </location>
</feature>
<feature type="region of interest" description="Disordered" evidence="6">
    <location>
        <begin position="57"/>
        <end position="85"/>
    </location>
</feature>
<feature type="transmembrane region" description="Helical" evidence="7">
    <location>
        <begin position="196"/>
        <end position="217"/>
    </location>
</feature>
<accession>A0AAV2Z8G7</accession>